<name>A0A0H5BQS7_9EUKA</name>
<dbReference type="Gene3D" id="3.40.50.300">
    <property type="entry name" value="P-loop containing nucleotide triphosphate hydrolases"/>
    <property type="match status" value="2"/>
</dbReference>
<feature type="domain" description="Helicase ATP-binding" evidence="9">
    <location>
        <begin position="30"/>
        <end position="185"/>
    </location>
</feature>
<dbReference type="PROSITE" id="PS51192">
    <property type="entry name" value="HELICASE_ATP_BIND_1"/>
    <property type="match status" value="1"/>
</dbReference>
<keyword evidence="6" id="KW-0067">ATP-binding</keyword>
<dbReference type="GO" id="GO:0003723">
    <property type="term" value="F:RNA binding"/>
    <property type="evidence" value="ECO:0007669"/>
    <property type="project" value="TreeGrafter"/>
</dbReference>
<evidence type="ECO:0000259" key="9">
    <source>
        <dbReference type="PROSITE" id="PS51192"/>
    </source>
</evidence>
<dbReference type="GO" id="GO:0006397">
    <property type="term" value="P:mRNA processing"/>
    <property type="evidence" value="ECO:0007669"/>
    <property type="project" value="UniProtKB-KW"/>
</dbReference>
<dbReference type="InterPro" id="IPR027417">
    <property type="entry name" value="P-loop_NTPase"/>
</dbReference>
<dbReference type="CDD" id="cd17917">
    <property type="entry name" value="DEXHc_RHA-like"/>
    <property type="match status" value="1"/>
</dbReference>
<keyword evidence="11" id="KW-0542">Nucleomorph</keyword>
<organism evidence="11">
    <name type="scientific">Lotharella vacuolata</name>
    <dbReference type="NCBI Taxonomy" id="74820"/>
    <lineage>
        <taxon>Eukaryota</taxon>
        <taxon>Sar</taxon>
        <taxon>Rhizaria</taxon>
        <taxon>Cercozoa</taxon>
        <taxon>Chlorarachniophyceae</taxon>
        <taxon>Lotharella</taxon>
    </lineage>
</organism>
<evidence type="ECO:0000256" key="7">
    <source>
        <dbReference type="ARBA" id="ARBA00023187"/>
    </source>
</evidence>
<keyword evidence="7" id="KW-0508">mRNA splicing</keyword>
<sequence>MFETHKNNTIKKYPLKKIDLPIFEAKEKILFEISTNDVLIIIGDTGSGKTTQITQFIYQKFNSSILQICCTQPRRIAAMSVSKKVSKDLKCKLGDIVGYSVRFEHFIILKNNKGIQLSTDFLLNEYISVVIDEAHERTINTDILLGVAKEVVKVREKFKLIIMSATLEIDKFYNFYWQASTILVPGRLYPVEIFFTKKILINYLVSSLKLILNIINSNPRGDVLVFLSGEDEIENLCYSIKNVKTQNINKIEVNPLYSNLSMKYQDKIFKPIKNRYKEFKKIIISTNIAETSITLENISYVIDSGFSKKKIFNPRMRIDSLLSGPISKVFFNILRLLHTREQEERGELKVVHYVFNKLLNFQTYPEIIRSNLDSTVLIFKRIGIDKIINFDFIDPPAPEILMRALEKLYHLKSLNQYGNLTDLGFLISEIPLETEASKSIIESFENNTYHEILSIFSMIASNFFLKKLEDINSNTKKIMFSKFCNINSLLKNNIGDHLTLLNIFNTWRIKKRSLIWAAKNFLNYKILEACDKIREQLSKMCIKLSIKANNDYKFGLNFSSCIIKSIFDGYFLNTVYYKNGDYHTKHENIIVNVHSDSLIQDNKESVLFNNLILTKKLYMYIVTNIPSIWLSQLKKAQNKA</sequence>
<dbReference type="Gene3D" id="1.10.10.2130">
    <property type="entry name" value="DEAH helicase family, winged-helix domain"/>
    <property type="match status" value="1"/>
</dbReference>
<dbReference type="GO" id="GO:0008380">
    <property type="term" value="P:RNA splicing"/>
    <property type="evidence" value="ECO:0007669"/>
    <property type="project" value="UniProtKB-KW"/>
</dbReference>
<dbReference type="PROSITE" id="PS51194">
    <property type="entry name" value="HELICASE_CTER"/>
    <property type="match status" value="1"/>
</dbReference>
<dbReference type="InterPro" id="IPR007502">
    <property type="entry name" value="Helicase-assoc_dom"/>
</dbReference>
<dbReference type="SUPFAM" id="SSF52540">
    <property type="entry name" value="P-loop containing nucleoside triphosphate hydrolases"/>
    <property type="match status" value="1"/>
</dbReference>
<dbReference type="InterPro" id="IPR014001">
    <property type="entry name" value="Helicase_ATP-bd"/>
</dbReference>
<evidence type="ECO:0000256" key="1">
    <source>
        <dbReference type="ARBA" id="ARBA00012552"/>
    </source>
</evidence>
<evidence type="ECO:0000256" key="5">
    <source>
        <dbReference type="ARBA" id="ARBA00022806"/>
    </source>
</evidence>
<accession>A0A0H5BQS7</accession>
<evidence type="ECO:0000256" key="2">
    <source>
        <dbReference type="ARBA" id="ARBA00022664"/>
    </source>
</evidence>
<dbReference type="Pfam" id="PF00270">
    <property type="entry name" value="DEAD"/>
    <property type="match status" value="1"/>
</dbReference>
<dbReference type="PANTHER" id="PTHR18934:SF109">
    <property type="entry name" value="ATP-DEPENDENT RNA HELICASE DHX15 HOMOLOG"/>
    <property type="match status" value="1"/>
</dbReference>
<dbReference type="GO" id="GO:0016787">
    <property type="term" value="F:hydrolase activity"/>
    <property type="evidence" value="ECO:0007669"/>
    <property type="project" value="UniProtKB-KW"/>
</dbReference>
<dbReference type="InterPro" id="IPR042035">
    <property type="entry name" value="DEAH_win-hel_dom"/>
</dbReference>
<dbReference type="EMBL" id="AB996599">
    <property type="protein sequence ID" value="BAS01469.1"/>
    <property type="molecule type" value="Genomic_DNA"/>
</dbReference>
<dbReference type="SMART" id="SM00487">
    <property type="entry name" value="DEXDc"/>
    <property type="match status" value="1"/>
</dbReference>
<dbReference type="EC" id="3.6.4.13" evidence="1"/>
<comment type="catalytic activity">
    <reaction evidence="8">
        <text>ATP + H2O = ADP + phosphate + H(+)</text>
        <dbReference type="Rhea" id="RHEA:13065"/>
        <dbReference type="ChEBI" id="CHEBI:15377"/>
        <dbReference type="ChEBI" id="CHEBI:15378"/>
        <dbReference type="ChEBI" id="CHEBI:30616"/>
        <dbReference type="ChEBI" id="CHEBI:43474"/>
        <dbReference type="ChEBI" id="CHEBI:456216"/>
        <dbReference type="EC" id="3.6.4.13"/>
    </reaction>
</comment>
<keyword evidence="5" id="KW-0347">Helicase</keyword>
<keyword evidence="2" id="KW-0507">mRNA processing</keyword>
<evidence type="ECO:0000256" key="3">
    <source>
        <dbReference type="ARBA" id="ARBA00022741"/>
    </source>
</evidence>
<dbReference type="SMART" id="SM00847">
    <property type="entry name" value="HA2"/>
    <property type="match status" value="1"/>
</dbReference>
<evidence type="ECO:0000256" key="8">
    <source>
        <dbReference type="ARBA" id="ARBA00047984"/>
    </source>
</evidence>
<keyword evidence="4" id="KW-0378">Hydrolase</keyword>
<reference evidence="11" key="1">
    <citation type="journal article" date="2015" name="Genome Biol. Evol.">
        <title>Nucleomorph Genome Sequences of Two Chlorarachniophytes, Amorphochlora amoebiformis and Lotharella vacuolata.</title>
        <authorList>
            <person name="Suzuki S."/>
            <person name="Shirato S."/>
            <person name="Hirakawa Y."/>
            <person name="Ishida K."/>
        </authorList>
    </citation>
    <scope>NUCLEOTIDE SEQUENCE</scope>
    <source>
        <strain evidence="11">CCMP240</strain>
    </source>
</reference>
<keyword evidence="3" id="KW-0547">Nucleotide-binding</keyword>
<feature type="domain" description="Helicase C-terminal" evidence="10">
    <location>
        <begin position="207"/>
        <end position="383"/>
    </location>
</feature>
<dbReference type="PANTHER" id="PTHR18934">
    <property type="entry name" value="ATP-DEPENDENT RNA HELICASE"/>
    <property type="match status" value="1"/>
</dbReference>
<evidence type="ECO:0000259" key="10">
    <source>
        <dbReference type="PROSITE" id="PS51194"/>
    </source>
</evidence>
<dbReference type="InterPro" id="IPR001650">
    <property type="entry name" value="Helicase_C-like"/>
</dbReference>
<dbReference type="Pfam" id="PF00271">
    <property type="entry name" value="Helicase_C"/>
    <property type="match status" value="1"/>
</dbReference>
<dbReference type="GO" id="GO:0003724">
    <property type="term" value="F:RNA helicase activity"/>
    <property type="evidence" value="ECO:0007669"/>
    <property type="project" value="UniProtKB-EC"/>
</dbReference>
<gene>
    <name evidence="11" type="primary">prp43-1</name>
</gene>
<evidence type="ECO:0000256" key="4">
    <source>
        <dbReference type="ARBA" id="ARBA00022801"/>
    </source>
</evidence>
<dbReference type="CDD" id="cd18791">
    <property type="entry name" value="SF2_C_RHA"/>
    <property type="match status" value="1"/>
</dbReference>
<dbReference type="GO" id="GO:0005524">
    <property type="term" value="F:ATP binding"/>
    <property type="evidence" value="ECO:0007669"/>
    <property type="project" value="UniProtKB-KW"/>
</dbReference>
<geneLocation type="nucleomorph" evidence="11"/>
<protein>
    <recommendedName>
        <fullName evidence="1">RNA helicase</fullName>
        <ecNumber evidence="1">3.6.4.13</ecNumber>
    </recommendedName>
</protein>
<dbReference type="AlphaFoldDB" id="A0A0H5BQS7"/>
<dbReference type="InterPro" id="IPR011545">
    <property type="entry name" value="DEAD/DEAH_box_helicase_dom"/>
</dbReference>
<proteinExistence type="predicted"/>
<evidence type="ECO:0000256" key="6">
    <source>
        <dbReference type="ARBA" id="ARBA00022840"/>
    </source>
</evidence>
<evidence type="ECO:0000313" key="11">
    <source>
        <dbReference type="EMBL" id="BAS01469.1"/>
    </source>
</evidence>